<evidence type="ECO:0000256" key="2">
    <source>
        <dbReference type="ARBA" id="ARBA00013457"/>
    </source>
</evidence>
<dbReference type="eggNOG" id="COG2070">
    <property type="taxonomic scope" value="Bacteria"/>
</dbReference>
<dbReference type="RefSeq" id="WP_074789985.1">
    <property type="nucleotide sequence ID" value="NZ_FNZX01000006.1"/>
</dbReference>
<sequence>MKLRDLTGTKYSIIQGGMANIATGEFAAAVSNAGGLGLVASGGMNAEALREQIRICKSKTDKPFGVNLMLMNPDVDNIAQMLIEEKVQFITTGAGNPGKYMAGWKAMGAKVFPVVASVALAKIMVRAGADAIIAEGGESGGHVGDMTTMTLLPQVVAAVDVPVIAAGGIASGEQMAAAMLLGACGVQIGTCLLVSEECPIHDNYKQALIKAKDNATTVTGRSQGAPVRIIKNEMAREYLKLEAEGADRERLEQITLGGLRRAVVDGDMLRGSVMAGQVCGQLKEVRPVAEILEELNRGAVEALNNAASIEL</sequence>
<name>A0A1H7HR35_9FIRM</name>
<dbReference type="SUPFAM" id="SSF51412">
    <property type="entry name" value="Inosine monophosphate dehydrogenase (IMPDH)"/>
    <property type="match status" value="1"/>
</dbReference>
<reference evidence="7" key="1">
    <citation type="submission" date="2016-10" db="EMBL/GenBank/DDBJ databases">
        <authorList>
            <person name="Varghese N."/>
        </authorList>
    </citation>
    <scope>NUCLEOTIDE SEQUENCE [LARGE SCALE GENOMIC DNA]</scope>
    <source>
        <strain evidence="7">ACV-9</strain>
    </source>
</reference>
<gene>
    <name evidence="6" type="ORF">SAMN02910377_01052</name>
</gene>
<evidence type="ECO:0000313" key="7">
    <source>
        <dbReference type="Proteomes" id="UP000182321"/>
    </source>
</evidence>
<dbReference type="InterPro" id="IPR004136">
    <property type="entry name" value="NMO"/>
</dbReference>
<proteinExistence type="predicted"/>
<organism evidence="6 7">
    <name type="scientific">Pseudobutyrivibrio ruminis</name>
    <dbReference type="NCBI Taxonomy" id="46206"/>
    <lineage>
        <taxon>Bacteria</taxon>
        <taxon>Bacillati</taxon>
        <taxon>Bacillota</taxon>
        <taxon>Clostridia</taxon>
        <taxon>Lachnospirales</taxon>
        <taxon>Lachnospiraceae</taxon>
        <taxon>Pseudobutyrivibrio</taxon>
    </lineage>
</organism>
<dbReference type="Gene3D" id="3.20.20.70">
    <property type="entry name" value="Aldolase class I"/>
    <property type="match status" value="1"/>
</dbReference>
<dbReference type="Pfam" id="PF03060">
    <property type="entry name" value="NMO"/>
    <property type="match status" value="2"/>
</dbReference>
<accession>A0A1H7HR35</accession>
<evidence type="ECO:0000313" key="6">
    <source>
        <dbReference type="EMBL" id="SEK51490.1"/>
    </source>
</evidence>
<dbReference type="InterPro" id="IPR013785">
    <property type="entry name" value="Aldolase_TIM"/>
</dbReference>
<dbReference type="EMBL" id="FNZX01000006">
    <property type="protein sequence ID" value="SEK51490.1"/>
    <property type="molecule type" value="Genomic_DNA"/>
</dbReference>
<protein>
    <recommendedName>
        <fullName evidence="2">Probable nitronate monooxygenase</fullName>
    </recommendedName>
</protein>
<keyword evidence="3" id="KW-0285">Flavoprotein</keyword>
<dbReference type="GO" id="GO:0018580">
    <property type="term" value="F:nitronate monooxygenase activity"/>
    <property type="evidence" value="ECO:0007669"/>
    <property type="project" value="InterPro"/>
</dbReference>
<keyword evidence="5" id="KW-0560">Oxidoreductase</keyword>
<evidence type="ECO:0000256" key="1">
    <source>
        <dbReference type="ARBA" id="ARBA00003535"/>
    </source>
</evidence>
<evidence type="ECO:0000256" key="5">
    <source>
        <dbReference type="ARBA" id="ARBA00023002"/>
    </source>
</evidence>
<comment type="function">
    <text evidence="1">Nitronate monooxygenase that uses molecular oxygen to catalyze the oxidative denitrification of alkyl nitronates. Acts on propionate 3-nitronate (P3N), the presumed physiological substrate. Probably functions in the detoxification of P3N, a metabolic poison produced by plants and fungi as a defense mechanism.</text>
</comment>
<evidence type="ECO:0000256" key="4">
    <source>
        <dbReference type="ARBA" id="ARBA00022643"/>
    </source>
</evidence>
<dbReference type="PANTHER" id="PTHR32332">
    <property type="entry name" value="2-NITROPROPANE DIOXYGENASE"/>
    <property type="match status" value="1"/>
</dbReference>
<evidence type="ECO:0000256" key="3">
    <source>
        <dbReference type="ARBA" id="ARBA00022630"/>
    </source>
</evidence>
<dbReference type="Proteomes" id="UP000182321">
    <property type="component" value="Unassembled WGS sequence"/>
</dbReference>
<keyword evidence="7" id="KW-1185">Reference proteome</keyword>
<dbReference type="AlphaFoldDB" id="A0A1H7HR35"/>
<dbReference type="PANTHER" id="PTHR32332:SF20">
    <property type="entry name" value="2-NITROPROPANE DIOXYGENASE-LIKE PROTEIN"/>
    <property type="match status" value="1"/>
</dbReference>
<dbReference type="CDD" id="cd04730">
    <property type="entry name" value="NPD_like"/>
    <property type="match status" value="1"/>
</dbReference>
<keyword evidence="4" id="KW-0288">FMN</keyword>